<accession>A0ABT5UI46</accession>
<name>A0ABT5UI46_9GAMM</name>
<dbReference type="InterPro" id="IPR000525">
    <property type="entry name" value="Initiator_Rep_WH1"/>
</dbReference>
<reference evidence="3 4" key="1">
    <citation type="submission" date="2022-11" db="EMBL/GenBank/DDBJ databases">
        <title>Spartinivicinus poritis sp. nov., isolated from scleractinian coral Porites lutea.</title>
        <authorList>
            <person name="Zhang G."/>
            <person name="Cai L."/>
            <person name="Wei Q."/>
        </authorList>
    </citation>
    <scope>NUCLEOTIDE SEQUENCE [LARGE SCALE GENOMIC DNA]</scope>
    <source>
        <strain evidence="3 4">A2-2</strain>
    </source>
</reference>
<sequence>MTVRLAYSKELGQYQGSKVISGMIAVLSKSAVDLCHSVEFSKSVKGALLNSNDLKCLIAMIELARREKEHLGYSIHDWSYADLAKSIELPNRNYELIKKAVFRLSSVKVATVDDLSKTKSIITFLSDESELIQKPFTTEILTSDSNSFKVKGSGAFSYSIADWIFDDLHKVYTHIDLNILKQLSSSSTIALYKLCRPYVQSQRVGREVRSRIFNQLELSCLLFMPRLVGVYPSEAKKQIESKIKTLSKKNLDIEIKLVKLGSEGFQFFIKKTESKRDSSELSKYVRKFSLGKKTSGNINIENLSLYELCKIYLNINQTDKYIINKDGYPGLFSEVLGIDNIENFVKKLVLEGGRRGHGGYIYKSLKNKYLRELNKNNKSSAGSIEKKITANDIRKESSDIDPFKKNILLYSEALNASSQYLVNKLNSPNTQYNLNCKDAFDGLVKQLKQHSQWSNIFIDKLKKRKFSYALVMIMYEVTILWHRSPFCYTNEDKEKFIHPWDFLQEFEVNMDMLPPDKLDKALYLMDIYQKFVNKLQSE</sequence>
<dbReference type="Pfam" id="PF01051">
    <property type="entry name" value="Rep3_N"/>
    <property type="match status" value="1"/>
</dbReference>
<evidence type="ECO:0000259" key="2">
    <source>
        <dbReference type="Pfam" id="PF01051"/>
    </source>
</evidence>
<evidence type="ECO:0000313" key="4">
    <source>
        <dbReference type="Proteomes" id="UP001528823"/>
    </source>
</evidence>
<feature type="domain" description="Initiator Rep protein WH1" evidence="2">
    <location>
        <begin position="46"/>
        <end position="195"/>
    </location>
</feature>
<protein>
    <submittedName>
        <fullName evidence="3">RepB family plasmid replication initiator protein</fullName>
    </submittedName>
</protein>
<dbReference type="Proteomes" id="UP001528823">
    <property type="component" value="Unassembled WGS sequence"/>
</dbReference>
<keyword evidence="4" id="KW-1185">Reference proteome</keyword>
<evidence type="ECO:0000313" key="3">
    <source>
        <dbReference type="EMBL" id="MDE1465977.1"/>
    </source>
</evidence>
<dbReference type="EMBL" id="JAPMOU010000110">
    <property type="protein sequence ID" value="MDE1465977.1"/>
    <property type="molecule type" value="Genomic_DNA"/>
</dbReference>
<gene>
    <name evidence="3" type="ORF">ORQ98_28860</name>
</gene>
<comment type="caution">
    <text evidence="3">The sequence shown here is derived from an EMBL/GenBank/DDBJ whole genome shotgun (WGS) entry which is preliminary data.</text>
</comment>
<proteinExistence type="inferred from homology"/>
<evidence type="ECO:0000256" key="1">
    <source>
        <dbReference type="ARBA" id="ARBA00038283"/>
    </source>
</evidence>
<dbReference type="RefSeq" id="WP_274692277.1">
    <property type="nucleotide sequence ID" value="NZ_JAPMOU010000110.1"/>
</dbReference>
<organism evidence="3 4">
    <name type="scientific">Spartinivicinus poritis</name>
    <dbReference type="NCBI Taxonomy" id="2994640"/>
    <lineage>
        <taxon>Bacteria</taxon>
        <taxon>Pseudomonadati</taxon>
        <taxon>Pseudomonadota</taxon>
        <taxon>Gammaproteobacteria</taxon>
        <taxon>Oceanospirillales</taxon>
        <taxon>Zooshikellaceae</taxon>
        <taxon>Spartinivicinus</taxon>
    </lineage>
</organism>
<comment type="similarity">
    <text evidence="1">Belongs to the initiator RepB protein family.</text>
</comment>